<feature type="domain" description="Mce/MlaD" evidence="2">
    <location>
        <begin position="37"/>
        <end position="112"/>
    </location>
</feature>
<feature type="transmembrane region" description="Helical" evidence="1">
    <location>
        <begin position="7"/>
        <end position="29"/>
    </location>
</feature>
<comment type="caution">
    <text evidence="3">The sequence shown here is derived from an EMBL/GenBank/DDBJ whole genome shotgun (WGS) entry which is preliminary data.</text>
</comment>
<evidence type="ECO:0000256" key="1">
    <source>
        <dbReference type="SAM" id="Phobius"/>
    </source>
</evidence>
<evidence type="ECO:0000259" key="2">
    <source>
        <dbReference type="Pfam" id="PF02470"/>
    </source>
</evidence>
<dbReference type="PANTHER" id="PTHR36698">
    <property type="entry name" value="BLL5892 PROTEIN"/>
    <property type="match status" value="1"/>
</dbReference>
<keyword evidence="1" id="KW-0812">Transmembrane</keyword>
<keyword evidence="1" id="KW-0472">Membrane</keyword>
<dbReference type="EMBL" id="NFZT01000001">
    <property type="protein sequence ID" value="OWV33181.1"/>
    <property type="molecule type" value="Genomic_DNA"/>
</dbReference>
<keyword evidence="4" id="KW-1185">Reference proteome</keyword>
<dbReference type="AlphaFoldDB" id="A0A219B4I7"/>
<dbReference type="Proteomes" id="UP000198462">
    <property type="component" value="Unassembled WGS sequence"/>
</dbReference>
<organism evidence="3 4">
    <name type="scientific">Pacificimonas flava</name>
    <dbReference type="NCBI Taxonomy" id="1234595"/>
    <lineage>
        <taxon>Bacteria</taxon>
        <taxon>Pseudomonadati</taxon>
        <taxon>Pseudomonadota</taxon>
        <taxon>Alphaproteobacteria</taxon>
        <taxon>Sphingomonadales</taxon>
        <taxon>Sphingosinicellaceae</taxon>
        <taxon>Pacificimonas</taxon>
    </lineage>
</organism>
<name>A0A219B4I7_9SPHN</name>
<dbReference type="OrthoDB" id="9808689at2"/>
<dbReference type="PANTHER" id="PTHR36698:SF2">
    <property type="entry name" value="MCE_MLAD DOMAIN-CONTAINING PROTEIN"/>
    <property type="match status" value="1"/>
</dbReference>
<accession>A0A219B4I7</accession>
<dbReference type="Pfam" id="PF02470">
    <property type="entry name" value="MlaD"/>
    <property type="match status" value="1"/>
</dbReference>
<dbReference type="RefSeq" id="WP_088711967.1">
    <property type="nucleotide sequence ID" value="NZ_NFZT01000001.1"/>
</dbReference>
<reference evidence="4" key="1">
    <citation type="submission" date="2017-05" db="EMBL/GenBank/DDBJ databases">
        <authorList>
            <person name="Lin X."/>
        </authorList>
    </citation>
    <scope>NUCLEOTIDE SEQUENCE [LARGE SCALE GENOMIC DNA]</scope>
    <source>
        <strain evidence="4">JLT2012</strain>
    </source>
</reference>
<proteinExistence type="predicted"/>
<sequence>METRSNHILVGAVALVLFLALFGFILWIARIDTGGEKEYDVFFESVSGLATGSAVNYSGVPVGSVRNIAIMPDSPEFVRVRISVQEETPILQGTRATLSSVGFTGVAIVSLDGAEKGQPPITEPGQFGAPVIPTAPGTLDSLLNAAPELLEDVRQLTDRLTLLLDDRNLGSISGILENTERVTGAIAARENDLSESVTEARRLISNLADATEALTRVADNTSTLLDEEGRPLVADLRTTVERANATLSEIEQVAMSANRGIDQVNTQTLPEVNLLIRDLRRASSSLGAISAKLDEDPAGALLGGRTLPTYTPGESE</sequence>
<protein>
    <submittedName>
        <fullName evidence="3">Mammalian cell entry protein</fullName>
    </submittedName>
</protein>
<gene>
    <name evidence="3" type="ORF">B5C34_06700</name>
</gene>
<keyword evidence="1" id="KW-1133">Transmembrane helix</keyword>
<dbReference type="InterPro" id="IPR003399">
    <property type="entry name" value="Mce/MlaD"/>
</dbReference>
<evidence type="ECO:0000313" key="3">
    <source>
        <dbReference type="EMBL" id="OWV33181.1"/>
    </source>
</evidence>
<evidence type="ECO:0000313" key="4">
    <source>
        <dbReference type="Proteomes" id="UP000198462"/>
    </source>
</evidence>